<keyword evidence="2" id="KW-0637">Prenyltransferase</keyword>
<accession>A0A329SYY2</accession>
<dbReference type="EMBL" id="MJFZ01000024">
    <property type="protein sequence ID" value="RAW41799.1"/>
    <property type="molecule type" value="Genomic_DNA"/>
</dbReference>
<dbReference type="PROSITE" id="PS51147">
    <property type="entry name" value="PFTA"/>
    <property type="match status" value="1"/>
</dbReference>
<dbReference type="OrthoDB" id="1924260at2759"/>
<evidence type="ECO:0008006" key="7">
    <source>
        <dbReference type="Google" id="ProtNLM"/>
    </source>
</evidence>
<evidence type="ECO:0000313" key="5">
    <source>
        <dbReference type="EMBL" id="RAW41799.1"/>
    </source>
</evidence>
<dbReference type="STRING" id="29920.A0A329SYY2"/>
<keyword evidence="3" id="KW-0808">Transferase</keyword>
<proteinExistence type="inferred from homology"/>
<dbReference type="VEuPathDB" id="FungiDB:PC110_g1969"/>
<comment type="similarity">
    <text evidence="1">Belongs to the protein prenyltransferase subunit alpha family.</text>
</comment>
<organism evidence="5 6">
    <name type="scientific">Phytophthora cactorum</name>
    <dbReference type="NCBI Taxonomy" id="29920"/>
    <lineage>
        <taxon>Eukaryota</taxon>
        <taxon>Sar</taxon>
        <taxon>Stramenopiles</taxon>
        <taxon>Oomycota</taxon>
        <taxon>Peronosporomycetes</taxon>
        <taxon>Peronosporales</taxon>
        <taxon>Peronosporaceae</taxon>
        <taxon>Phytophthora</taxon>
    </lineage>
</organism>
<protein>
    <recommendedName>
        <fullName evidence="7">Protein prenyltransferase, alpha subunit</fullName>
    </recommendedName>
</protein>
<evidence type="ECO:0000256" key="1">
    <source>
        <dbReference type="ARBA" id="ARBA00006734"/>
    </source>
</evidence>
<evidence type="ECO:0000256" key="4">
    <source>
        <dbReference type="ARBA" id="ARBA00022737"/>
    </source>
</evidence>
<dbReference type="PANTHER" id="PTHR11129:SF3">
    <property type="entry name" value="PROTEIN PRENYLTRANSFERASE ALPHA SUBUNIT REPEAT-CONTAINING PROTEIN 1"/>
    <property type="match status" value="1"/>
</dbReference>
<gene>
    <name evidence="5" type="ORF">PC110_g1969</name>
</gene>
<dbReference type="GO" id="GO:0005737">
    <property type="term" value="C:cytoplasm"/>
    <property type="evidence" value="ECO:0007669"/>
    <property type="project" value="TreeGrafter"/>
</dbReference>
<sequence>MATGEALLARLSGLFEQDPLIDEVGLLFGLESSDLTPETAFVLEDHKLGVAFAAGIPLFQAARMQFHPLNALLQQEAAEITQSKDNQRRSQLLHCTRAILLISADFYTAWNTRKSFVTRGWLDAQDEVQFTNLVFTLHPKSIDTWAYRRWLAIRLCESLSGEELRVFYEQQIEVCSRLAEQKPRNYHAWSFRHWIVSCLPMDLARKELQDMEHWCRTHVTDHSGWNHRQHTLNELMKKCRDAGEVDLSLVLPEYKFVSDIMASYPTHEALWCHRRYVMQCFLNEVPRNAISEELALLDDLSSRVAGLFSDVKPESIENAALSASWDEIFKTLSSNAGDCFSVLRAVVHEIETAWKCGNQFSRRYAAWCLARLRVFLRGRQTTGKKTQYEVLTRDFSSLASSLQKHLVQEDGVLEDLWVGALGSLHRD</sequence>
<evidence type="ECO:0000313" key="6">
    <source>
        <dbReference type="Proteomes" id="UP000251314"/>
    </source>
</evidence>
<dbReference type="GO" id="GO:0008318">
    <property type="term" value="F:protein prenyltransferase activity"/>
    <property type="evidence" value="ECO:0007669"/>
    <property type="project" value="InterPro"/>
</dbReference>
<name>A0A329SYY2_9STRA</name>
<dbReference type="Pfam" id="PF01239">
    <property type="entry name" value="PPTA"/>
    <property type="match status" value="4"/>
</dbReference>
<dbReference type="InterPro" id="IPR002088">
    <property type="entry name" value="Prenyl_trans_a"/>
</dbReference>
<dbReference type="SUPFAM" id="SSF48439">
    <property type="entry name" value="Protein prenylyltransferase"/>
    <property type="match status" value="1"/>
</dbReference>
<dbReference type="Proteomes" id="UP000251314">
    <property type="component" value="Unassembled WGS sequence"/>
</dbReference>
<evidence type="ECO:0000256" key="2">
    <source>
        <dbReference type="ARBA" id="ARBA00022602"/>
    </source>
</evidence>
<dbReference type="AlphaFoldDB" id="A0A329SYY2"/>
<dbReference type="Gene3D" id="1.25.40.120">
    <property type="entry name" value="Protein prenylyltransferase"/>
    <property type="match status" value="1"/>
</dbReference>
<comment type="caution">
    <text evidence="5">The sequence shown here is derived from an EMBL/GenBank/DDBJ whole genome shotgun (WGS) entry which is preliminary data.</text>
</comment>
<keyword evidence="4" id="KW-0677">Repeat</keyword>
<reference evidence="5 6" key="1">
    <citation type="submission" date="2018-01" db="EMBL/GenBank/DDBJ databases">
        <title>Draft genome of the strawberry crown rot pathogen Phytophthora cactorum.</title>
        <authorList>
            <person name="Armitage A.D."/>
            <person name="Lysoe E."/>
            <person name="Nellist C.F."/>
            <person name="Harrison R.J."/>
            <person name="Brurberg M.B."/>
        </authorList>
    </citation>
    <scope>NUCLEOTIDE SEQUENCE [LARGE SCALE GENOMIC DNA]</scope>
    <source>
        <strain evidence="5 6">10300</strain>
    </source>
</reference>
<evidence type="ECO:0000256" key="3">
    <source>
        <dbReference type="ARBA" id="ARBA00022679"/>
    </source>
</evidence>
<dbReference type="PANTHER" id="PTHR11129">
    <property type="entry name" value="PROTEIN FARNESYLTRANSFERASE ALPHA SUBUNIT/RAB GERANYLGERANYL TRANSFERASE ALPHA SUBUNIT"/>
    <property type="match status" value="1"/>
</dbReference>
<keyword evidence="6" id="KW-1185">Reference proteome</keyword>